<evidence type="ECO:0000256" key="6">
    <source>
        <dbReference type="ARBA" id="ARBA00023125"/>
    </source>
</evidence>
<dbReference type="InterPro" id="IPR012337">
    <property type="entry name" value="RNaseH-like_sf"/>
</dbReference>
<dbReference type="InterPro" id="IPR036397">
    <property type="entry name" value="RNaseH_sf"/>
</dbReference>
<dbReference type="EMBL" id="RBNI01016302">
    <property type="protein sequence ID" value="RUP09780.1"/>
    <property type="molecule type" value="Genomic_DNA"/>
</dbReference>
<dbReference type="PANTHER" id="PTHR10322:SF23">
    <property type="entry name" value="DNA POLYMERASE DELTA CATALYTIC SUBUNIT"/>
    <property type="match status" value="1"/>
</dbReference>
<feature type="domain" description="DNA-directed DNA polymerase family B exonuclease" evidence="10">
    <location>
        <begin position="166"/>
        <end position="401"/>
    </location>
</feature>
<dbReference type="GO" id="GO:0003887">
    <property type="term" value="F:DNA-directed DNA polymerase activity"/>
    <property type="evidence" value="ECO:0007669"/>
    <property type="project" value="UniProtKB-KW"/>
</dbReference>
<dbReference type="EC" id="2.7.7.7" evidence="8"/>
<evidence type="ECO:0000313" key="11">
    <source>
        <dbReference type="EMBL" id="RUP09780.1"/>
    </source>
</evidence>
<dbReference type="GO" id="GO:0043625">
    <property type="term" value="C:delta DNA polymerase complex"/>
    <property type="evidence" value="ECO:0007669"/>
    <property type="project" value="TreeGrafter"/>
</dbReference>
<keyword evidence="6 8" id="KW-0238">DNA-binding</keyword>
<dbReference type="SMART" id="SM00486">
    <property type="entry name" value="POLBc"/>
    <property type="match status" value="1"/>
</dbReference>
<dbReference type="PROSITE" id="PS00116">
    <property type="entry name" value="DNA_POLYMERASE_B"/>
    <property type="match status" value="1"/>
</dbReference>
<dbReference type="PRINTS" id="PR00106">
    <property type="entry name" value="DNAPOLB"/>
</dbReference>
<dbReference type="GO" id="GO:0008296">
    <property type="term" value="F:3'-5'-DNA exonuclease activity"/>
    <property type="evidence" value="ECO:0007669"/>
    <property type="project" value="TreeGrafter"/>
</dbReference>
<dbReference type="GO" id="GO:0003677">
    <property type="term" value="F:DNA binding"/>
    <property type="evidence" value="ECO:0007669"/>
    <property type="project" value="UniProtKB-KW"/>
</dbReference>
<accession>A0A433B4T9</accession>
<dbReference type="Gene3D" id="3.30.342.10">
    <property type="entry name" value="DNA Polymerase, chain B, domain 1"/>
    <property type="match status" value="1"/>
</dbReference>
<evidence type="ECO:0000256" key="2">
    <source>
        <dbReference type="ARBA" id="ARBA00022679"/>
    </source>
</evidence>
<dbReference type="GO" id="GO:0006287">
    <property type="term" value="P:base-excision repair, gap-filling"/>
    <property type="evidence" value="ECO:0007669"/>
    <property type="project" value="TreeGrafter"/>
</dbReference>
<dbReference type="SUPFAM" id="SSF53098">
    <property type="entry name" value="Ribonuclease H-like"/>
    <property type="match status" value="1"/>
</dbReference>
<evidence type="ECO:0000256" key="8">
    <source>
        <dbReference type="RuleBase" id="RU000442"/>
    </source>
</evidence>
<dbReference type="GO" id="GO:0006297">
    <property type="term" value="P:nucleotide-excision repair, DNA gap filling"/>
    <property type="evidence" value="ECO:0007669"/>
    <property type="project" value="TreeGrafter"/>
</dbReference>
<protein>
    <recommendedName>
        <fullName evidence="8">DNA polymerase</fullName>
        <ecNumber evidence="8">2.7.7.7</ecNumber>
    </recommendedName>
</protein>
<keyword evidence="12" id="KW-1185">Reference proteome</keyword>
<comment type="catalytic activity">
    <reaction evidence="7 8">
        <text>DNA(n) + a 2'-deoxyribonucleoside 5'-triphosphate = DNA(n+1) + diphosphate</text>
        <dbReference type="Rhea" id="RHEA:22508"/>
        <dbReference type="Rhea" id="RHEA-COMP:17339"/>
        <dbReference type="Rhea" id="RHEA-COMP:17340"/>
        <dbReference type="ChEBI" id="CHEBI:33019"/>
        <dbReference type="ChEBI" id="CHEBI:61560"/>
        <dbReference type="ChEBI" id="CHEBI:173112"/>
        <dbReference type="EC" id="2.7.7.7"/>
    </reaction>
</comment>
<dbReference type="InterPro" id="IPR006133">
    <property type="entry name" value="DNA-dir_DNA_pol_B_exonuc"/>
</dbReference>
<sequence>PPEIRTPKRKNVELYKPAAKRQRFDDDAWTRPRAPPLDGDLVFQQMHIDHCMRGSRPAIRLYGITESGNSVLCHVTDFLPYIYIHAPDGFQPHHDAQLMKWLEDKSKSLVNVVSCKIVLRRSIYGYRGDGTGRFIKLTLANPKQTRALCDIIKAGVDDGQFVYDETIYESNIDFELRFMIDIKILGVNWIELKRGTYEEKCQHSSRCQYVVETSYETLISHDFSDRWSRTAPVTILSFDIECAAQPGEFPVAQLDPVIQIACVISVHGESEPRANIVLVLGGCTGILGCTVRSYDTEEELLWAWYDLFIYVDPDVIIGYNIESFDIPYLVDRAKFLFGNNSLSKLGRNKDEYTKIEDNLTTNKAHGFRDTKRILMHGRAVFDIYRVIEREFKLPSYKLDHVSDHFLGEKKEDVKYSDILKLHDGTNDDRQRLAQYCLKDALLPLRLMNKLSLLINYIELARVTGVPFVYLLARGQQIRGLSQICRTAFRDGYLVEAIDYQEGSAVKPYEGATVLDACVGYYTVPIATLDFSSLYPSIMMAHNLCYTTQITPKRAKEMGFAKDVDYIETPNGYLFVSQMVRRGLIPTILSELISARKCIKAEIKNEADPEKCKILEGRQLALKLSANSLYGMTGATKGYLPCVSIASSVTSYGREMIQTVKEVVEKKYPGSKVIYGDTDSVMVNFGDIPLEDALRIGREAAEYATGFFKKPINLEFEKVYFPYLLASKKRYAGLYYTNAQKYDKLDVKGIQIVRRDSCNFIRDLLKRCLDEIIVNSDVNAAIKIVHEQVSDLYRQRIPLTDLQFSKKLNGGYKTVQPHAELAKRWRARNAETAPHIGDRVNYVILGGLKKDPVSMRVEDTAYAQLNNLTIDVHYYKEHLERALLTIFYPIFQDKDEETMYDIL</sequence>
<dbReference type="Gene3D" id="1.10.132.60">
    <property type="entry name" value="DNA polymerase family B, C-terminal domain"/>
    <property type="match status" value="1"/>
</dbReference>
<name>A0A433B4T9_9FUNG</name>
<feature type="domain" description="DNA-directed DNA polymerase family B multifunctional" evidence="9">
    <location>
        <begin position="465"/>
        <end position="889"/>
    </location>
</feature>
<dbReference type="Gene3D" id="1.10.287.690">
    <property type="entry name" value="Helix hairpin bin"/>
    <property type="match status" value="1"/>
</dbReference>
<dbReference type="Gene3D" id="3.90.1600.10">
    <property type="entry name" value="Palm domain of DNA polymerase"/>
    <property type="match status" value="1"/>
</dbReference>
<comment type="similarity">
    <text evidence="1 8">Belongs to the DNA polymerase type-B family.</text>
</comment>
<dbReference type="InterPro" id="IPR006172">
    <property type="entry name" value="DNA-dir_DNA_pol_B"/>
</dbReference>
<dbReference type="InterPro" id="IPR006134">
    <property type="entry name" value="DNA-dir_DNA_pol_B_multi_dom"/>
</dbReference>
<dbReference type="AlphaFoldDB" id="A0A433B4T9"/>
<dbReference type="InterPro" id="IPR042087">
    <property type="entry name" value="DNA_pol_B_thumb"/>
</dbReference>
<dbReference type="InterPro" id="IPR043502">
    <property type="entry name" value="DNA/RNA_pol_sf"/>
</dbReference>
<dbReference type="FunFam" id="3.30.420.10:FF:000004">
    <property type="entry name" value="DNA polymerase"/>
    <property type="match status" value="1"/>
</dbReference>
<dbReference type="PANTHER" id="PTHR10322">
    <property type="entry name" value="DNA POLYMERASE CATALYTIC SUBUNIT"/>
    <property type="match status" value="1"/>
</dbReference>
<evidence type="ECO:0000259" key="10">
    <source>
        <dbReference type="Pfam" id="PF03104"/>
    </source>
</evidence>
<evidence type="ECO:0000259" key="9">
    <source>
        <dbReference type="Pfam" id="PF00136"/>
    </source>
</evidence>
<dbReference type="Gene3D" id="3.30.420.10">
    <property type="entry name" value="Ribonuclease H-like superfamily/Ribonuclease H"/>
    <property type="match status" value="1"/>
</dbReference>
<dbReference type="InterPro" id="IPR017964">
    <property type="entry name" value="DNA-dir_DNA_pol_B_CS"/>
</dbReference>
<dbReference type="Proteomes" id="UP000268093">
    <property type="component" value="Unassembled WGS sequence"/>
</dbReference>
<keyword evidence="5 8" id="KW-0239">DNA-directed DNA polymerase</keyword>
<evidence type="ECO:0000256" key="3">
    <source>
        <dbReference type="ARBA" id="ARBA00022695"/>
    </source>
</evidence>
<evidence type="ECO:0000256" key="4">
    <source>
        <dbReference type="ARBA" id="ARBA00022705"/>
    </source>
</evidence>
<evidence type="ECO:0000313" key="12">
    <source>
        <dbReference type="Proteomes" id="UP000268093"/>
    </source>
</evidence>
<evidence type="ECO:0000256" key="5">
    <source>
        <dbReference type="ARBA" id="ARBA00022932"/>
    </source>
</evidence>
<reference evidence="11 12" key="1">
    <citation type="journal article" date="2018" name="New Phytol.">
        <title>Phylogenomics of Endogonaceae and evolution of mycorrhizas within Mucoromycota.</title>
        <authorList>
            <person name="Chang Y."/>
            <person name="Desiro A."/>
            <person name="Na H."/>
            <person name="Sandor L."/>
            <person name="Lipzen A."/>
            <person name="Clum A."/>
            <person name="Barry K."/>
            <person name="Grigoriev I.V."/>
            <person name="Martin F.M."/>
            <person name="Stajich J.E."/>
            <person name="Smith M.E."/>
            <person name="Bonito G."/>
            <person name="Spatafora J.W."/>
        </authorList>
    </citation>
    <scope>NUCLEOTIDE SEQUENCE [LARGE SCALE GENOMIC DNA]</scope>
    <source>
        <strain evidence="11 12">GMNB39</strain>
    </source>
</reference>
<dbReference type="OrthoDB" id="2414538at2759"/>
<dbReference type="InterPro" id="IPR023211">
    <property type="entry name" value="DNA_pol_palm_dom_sf"/>
</dbReference>
<comment type="caution">
    <text evidence="11">The sequence shown here is derived from an EMBL/GenBank/DDBJ whole genome shotgun (WGS) entry which is preliminary data.</text>
</comment>
<organism evidence="11 12">
    <name type="scientific">Jimgerdemannia flammicorona</name>
    <dbReference type="NCBI Taxonomy" id="994334"/>
    <lineage>
        <taxon>Eukaryota</taxon>
        <taxon>Fungi</taxon>
        <taxon>Fungi incertae sedis</taxon>
        <taxon>Mucoromycota</taxon>
        <taxon>Mucoromycotina</taxon>
        <taxon>Endogonomycetes</taxon>
        <taxon>Endogonales</taxon>
        <taxon>Endogonaceae</taxon>
        <taxon>Jimgerdemannia</taxon>
    </lineage>
</organism>
<evidence type="ECO:0000256" key="1">
    <source>
        <dbReference type="ARBA" id="ARBA00005755"/>
    </source>
</evidence>
<keyword evidence="4 8" id="KW-0235">DNA replication</keyword>
<evidence type="ECO:0000256" key="7">
    <source>
        <dbReference type="ARBA" id="ARBA00049244"/>
    </source>
</evidence>
<dbReference type="SUPFAM" id="SSF56672">
    <property type="entry name" value="DNA/RNA polymerases"/>
    <property type="match status" value="1"/>
</dbReference>
<keyword evidence="2 8" id="KW-0808">Transferase</keyword>
<keyword evidence="3 8" id="KW-0548">Nucleotidyltransferase</keyword>
<feature type="non-terminal residue" evidence="11">
    <location>
        <position position="902"/>
    </location>
</feature>
<dbReference type="GO" id="GO:0045004">
    <property type="term" value="P:DNA replication proofreading"/>
    <property type="evidence" value="ECO:0007669"/>
    <property type="project" value="TreeGrafter"/>
</dbReference>
<dbReference type="GO" id="GO:0000166">
    <property type="term" value="F:nucleotide binding"/>
    <property type="evidence" value="ECO:0007669"/>
    <property type="project" value="InterPro"/>
</dbReference>
<dbReference type="InterPro" id="IPR050240">
    <property type="entry name" value="DNA_pol_type-B"/>
</dbReference>
<dbReference type="NCBIfam" id="TIGR00592">
    <property type="entry name" value="pol2"/>
    <property type="match status" value="1"/>
</dbReference>
<dbReference type="Pfam" id="PF00136">
    <property type="entry name" value="DNA_pol_B"/>
    <property type="match status" value="1"/>
</dbReference>
<dbReference type="Pfam" id="PF03104">
    <property type="entry name" value="DNA_pol_B_exo1"/>
    <property type="match status" value="1"/>
</dbReference>
<gene>
    <name evidence="11" type="ORF">BC936DRAFT_140030</name>
</gene>
<feature type="non-terminal residue" evidence="11">
    <location>
        <position position="1"/>
    </location>
</feature>
<proteinExistence type="inferred from homology"/>